<feature type="transmembrane region" description="Helical" evidence="1">
    <location>
        <begin position="149"/>
        <end position="169"/>
    </location>
</feature>
<sequence length="186" mass="20723">MNMIKNKRGIATFQIFLFAFIVLFWIIFLGIEVLIFNLTFDNLNIDLDVGGTNLGNVTRGTLGQINTGLLNSADFIGYSLIFGMVLIMFVGAYYFRGQFPKVMLVVDILILVFAYILAVYITNSYEILINSTTILGDVYIDVLPKSSEFILRLPIFVSIIGAIIIILSYSGFPKTNEGEASIGEFN</sequence>
<dbReference type="AlphaFoldDB" id="A0A0F9N5Z2"/>
<keyword evidence="1" id="KW-1133">Transmembrane helix</keyword>
<protein>
    <submittedName>
        <fullName evidence="2">Uncharacterized protein</fullName>
    </submittedName>
</protein>
<organism evidence="2">
    <name type="scientific">marine sediment metagenome</name>
    <dbReference type="NCBI Taxonomy" id="412755"/>
    <lineage>
        <taxon>unclassified sequences</taxon>
        <taxon>metagenomes</taxon>
        <taxon>ecological metagenomes</taxon>
    </lineage>
</organism>
<name>A0A0F9N5Z2_9ZZZZ</name>
<evidence type="ECO:0000313" key="2">
    <source>
        <dbReference type="EMBL" id="KKM84190.1"/>
    </source>
</evidence>
<keyword evidence="1" id="KW-0472">Membrane</keyword>
<accession>A0A0F9N5Z2</accession>
<keyword evidence="1" id="KW-0812">Transmembrane</keyword>
<evidence type="ECO:0000256" key="1">
    <source>
        <dbReference type="SAM" id="Phobius"/>
    </source>
</evidence>
<dbReference type="EMBL" id="LAZR01007603">
    <property type="protein sequence ID" value="KKM84190.1"/>
    <property type="molecule type" value="Genomic_DNA"/>
</dbReference>
<comment type="caution">
    <text evidence="2">The sequence shown here is derived from an EMBL/GenBank/DDBJ whole genome shotgun (WGS) entry which is preliminary data.</text>
</comment>
<feature type="transmembrane region" description="Helical" evidence="1">
    <location>
        <begin position="102"/>
        <end position="121"/>
    </location>
</feature>
<gene>
    <name evidence="2" type="ORF">LCGC14_1301730</name>
</gene>
<proteinExistence type="predicted"/>
<feature type="transmembrane region" description="Helical" evidence="1">
    <location>
        <begin position="12"/>
        <end position="36"/>
    </location>
</feature>
<feature type="transmembrane region" description="Helical" evidence="1">
    <location>
        <begin position="75"/>
        <end position="95"/>
    </location>
</feature>
<reference evidence="2" key="1">
    <citation type="journal article" date="2015" name="Nature">
        <title>Complex archaea that bridge the gap between prokaryotes and eukaryotes.</title>
        <authorList>
            <person name="Spang A."/>
            <person name="Saw J.H."/>
            <person name="Jorgensen S.L."/>
            <person name="Zaremba-Niedzwiedzka K."/>
            <person name="Martijn J."/>
            <person name="Lind A.E."/>
            <person name="van Eijk R."/>
            <person name="Schleper C."/>
            <person name="Guy L."/>
            <person name="Ettema T.J."/>
        </authorList>
    </citation>
    <scope>NUCLEOTIDE SEQUENCE</scope>
</reference>